<dbReference type="CDD" id="cd10147">
    <property type="entry name" value="Wzt_C-like"/>
    <property type="match status" value="1"/>
</dbReference>
<evidence type="ECO:0000256" key="4">
    <source>
        <dbReference type="ARBA" id="ARBA00022840"/>
    </source>
</evidence>
<dbReference type="Pfam" id="PF14524">
    <property type="entry name" value="Wzt_C"/>
    <property type="match status" value="1"/>
</dbReference>
<dbReference type="SUPFAM" id="SSF52540">
    <property type="entry name" value="P-loop containing nucleoside triphosphate hydrolases"/>
    <property type="match status" value="1"/>
</dbReference>
<keyword evidence="4" id="KW-0067">ATP-binding</keyword>
<organism evidence="7 8">
    <name type="scientific">Paenibacillus ihbetae</name>
    <dbReference type="NCBI Taxonomy" id="1870820"/>
    <lineage>
        <taxon>Bacteria</taxon>
        <taxon>Bacillati</taxon>
        <taxon>Bacillota</taxon>
        <taxon>Bacilli</taxon>
        <taxon>Bacillales</taxon>
        <taxon>Paenibacillaceae</taxon>
        <taxon>Paenibacillus</taxon>
    </lineage>
</organism>
<keyword evidence="2" id="KW-0813">Transport</keyword>
<dbReference type="InterPro" id="IPR003593">
    <property type="entry name" value="AAA+_ATPase"/>
</dbReference>
<dbReference type="PANTHER" id="PTHR46743:SF2">
    <property type="entry name" value="TEICHOIC ACIDS EXPORT ATP-BINDING PROTEIN TAGH"/>
    <property type="match status" value="1"/>
</dbReference>
<feature type="domain" description="ABC transporter" evidence="6">
    <location>
        <begin position="7"/>
        <end position="231"/>
    </location>
</feature>
<comment type="caution">
    <text evidence="7">The sequence shown here is derived from an EMBL/GenBank/DDBJ whole genome shotgun (WGS) entry which is preliminary data.</text>
</comment>
<dbReference type="SMART" id="SM00382">
    <property type="entry name" value="AAA"/>
    <property type="match status" value="1"/>
</dbReference>
<dbReference type="InterPro" id="IPR029439">
    <property type="entry name" value="Wzt_C"/>
</dbReference>
<dbReference type="InterPro" id="IPR027417">
    <property type="entry name" value="P-loop_NTPase"/>
</dbReference>
<evidence type="ECO:0000256" key="2">
    <source>
        <dbReference type="ARBA" id="ARBA00022448"/>
    </source>
</evidence>
<evidence type="ECO:0000313" key="8">
    <source>
        <dbReference type="Proteomes" id="UP000189059"/>
    </source>
</evidence>
<dbReference type="PROSITE" id="PS50893">
    <property type="entry name" value="ABC_TRANSPORTER_2"/>
    <property type="match status" value="1"/>
</dbReference>
<reference evidence="7 8" key="1">
    <citation type="submission" date="2016-12" db="EMBL/GenBank/DDBJ databases">
        <title>Genome sequencing and description of Paenibacillus sp. nov. from high altitude lake in the Indian Trans- Himalayas.</title>
        <authorList>
            <person name="Kiran S."/>
            <person name="Swarnkar M.K."/>
            <person name="Rana A."/>
            <person name="Tewari R."/>
            <person name="Gulati A."/>
        </authorList>
    </citation>
    <scope>NUCLEOTIDE SEQUENCE [LARGE SCALE GENOMIC DNA]</scope>
    <source>
        <strain evidence="7 8">IHBB 9951</strain>
    </source>
</reference>
<evidence type="ECO:0000256" key="5">
    <source>
        <dbReference type="ARBA" id="ARBA00022967"/>
    </source>
</evidence>
<dbReference type="Gene3D" id="3.40.50.300">
    <property type="entry name" value="P-loop containing nucleotide triphosphate hydrolases"/>
    <property type="match status" value="1"/>
</dbReference>
<dbReference type="Pfam" id="PF00005">
    <property type="entry name" value="ABC_tran"/>
    <property type="match status" value="1"/>
</dbReference>
<sequence length="409" mass="45869">MYEKPLDRLKEALHPRKRKYHKEFHALHNLSFTINRGDCVGIIGKNGAGKSTLLKIITGVLSPTSGTMTVNGKVSALLELGAGFNPELSGIDNVYFNGMILGLSKQEIDHKIDEILDFADIGEHVYQPVKTYSSGMFVRLAFAVAVSIEPEILIVDEALAVGDVRFRQKALRKMKEQMEKAKAILFVTHDMESIKNFCNRVIWIRDGSVYEEGDPKDVIQRYYNFMTHDIEPVKKAAILEDHEETFVNGVTWKELVASELVGGESVKFNKIALLIDGKPDTTNIIQGNEELEFFFEVSIFEDIYEPLLGIGLFNQYGVPVVHFNTSNTKGNKLRTLSRGEKVVFSVKFQVPRLRTGEYTVSVGLNDGTLENNIIIQHARECYVINAVIGGLQEKQSGLLIIDNAEMKIL</sequence>
<dbReference type="Gene3D" id="2.70.50.60">
    <property type="entry name" value="abc- transporter (atp binding component) like domain"/>
    <property type="match status" value="1"/>
</dbReference>
<gene>
    <name evidence="7" type="ORF">BBD40_18650</name>
</gene>
<dbReference type="InterPro" id="IPR017871">
    <property type="entry name" value="ABC_transporter-like_CS"/>
</dbReference>
<evidence type="ECO:0000256" key="1">
    <source>
        <dbReference type="ARBA" id="ARBA00005417"/>
    </source>
</evidence>
<comment type="similarity">
    <text evidence="1">Belongs to the ABC transporter superfamily.</text>
</comment>
<keyword evidence="3" id="KW-0547">Nucleotide-binding</keyword>
<dbReference type="InterPro" id="IPR050683">
    <property type="entry name" value="Bact_Polysacc_Export_ATP-bd"/>
</dbReference>
<dbReference type="CDD" id="cd03220">
    <property type="entry name" value="ABC_KpsT_Wzt"/>
    <property type="match status" value="1"/>
</dbReference>
<dbReference type="InterPro" id="IPR015860">
    <property type="entry name" value="ABC_transpr_TagH-like"/>
</dbReference>
<dbReference type="Proteomes" id="UP000189059">
    <property type="component" value="Unassembled WGS sequence"/>
</dbReference>
<dbReference type="InterPro" id="IPR003439">
    <property type="entry name" value="ABC_transporter-like_ATP-bd"/>
</dbReference>
<name>A0ABX3K4J5_9BACL</name>
<evidence type="ECO:0000259" key="6">
    <source>
        <dbReference type="PROSITE" id="PS50893"/>
    </source>
</evidence>
<accession>A0ABX3K4J5</accession>
<protein>
    <recommendedName>
        <fullName evidence="6">ABC transporter domain-containing protein</fullName>
    </recommendedName>
</protein>
<dbReference type="PROSITE" id="PS00211">
    <property type="entry name" value="ABC_TRANSPORTER_1"/>
    <property type="match status" value="1"/>
</dbReference>
<evidence type="ECO:0000313" key="7">
    <source>
        <dbReference type="EMBL" id="OOC64384.1"/>
    </source>
</evidence>
<dbReference type="PANTHER" id="PTHR46743">
    <property type="entry name" value="TEICHOIC ACIDS EXPORT ATP-BINDING PROTEIN TAGH"/>
    <property type="match status" value="1"/>
</dbReference>
<evidence type="ECO:0000256" key="3">
    <source>
        <dbReference type="ARBA" id="ARBA00022741"/>
    </source>
</evidence>
<dbReference type="EMBL" id="MRVI01000001">
    <property type="protein sequence ID" value="OOC64384.1"/>
    <property type="molecule type" value="Genomic_DNA"/>
</dbReference>
<proteinExistence type="inferred from homology"/>
<keyword evidence="8" id="KW-1185">Reference proteome</keyword>
<keyword evidence="5" id="KW-1278">Translocase</keyword>